<feature type="domain" description="1-deoxy-D-xylulose 5-phosphate reductoisomerase N-terminal" evidence="14">
    <location>
        <begin position="4"/>
        <end position="131"/>
    </location>
</feature>
<dbReference type="NCBIfam" id="TIGR00243">
    <property type="entry name" value="Dxr"/>
    <property type="match status" value="1"/>
</dbReference>
<dbReference type="Pfam" id="PF02670">
    <property type="entry name" value="DXP_reductoisom"/>
    <property type="match status" value="1"/>
</dbReference>
<evidence type="ECO:0000259" key="16">
    <source>
        <dbReference type="Pfam" id="PF13288"/>
    </source>
</evidence>
<dbReference type="SUPFAM" id="SSF69055">
    <property type="entry name" value="1-deoxy-D-xylulose-5-phosphate reductoisomerase, C-terminal domain"/>
    <property type="match status" value="1"/>
</dbReference>
<feature type="binding site" evidence="13">
    <location>
        <position position="221"/>
    </location>
    <ligand>
        <name>1-deoxy-D-xylulose 5-phosphate</name>
        <dbReference type="ChEBI" id="CHEBI:57792"/>
    </ligand>
</feature>
<evidence type="ECO:0000256" key="7">
    <source>
        <dbReference type="ARBA" id="ARBA00023002"/>
    </source>
</evidence>
<dbReference type="FunFam" id="3.40.50.720:FF:000045">
    <property type="entry name" value="1-deoxy-D-xylulose 5-phosphate reductoisomerase"/>
    <property type="match status" value="1"/>
</dbReference>
<accession>A0A432YYU2</accession>
<keyword evidence="17" id="KW-0413">Isomerase</keyword>
<feature type="binding site" evidence="13">
    <location>
        <position position="13"/>
    </location>
    <ligand>
        <name>NADPH</name>
        <dbReference type="ChEBI" id="CHEBI:57783"/>
    </ligand>
</feature>
<dbReference type="EMBL" id="PIQC01000005">
    <property type="protein sequence ID" value="RUO68793.1"/>
    <property type="molecule type" value="Genomic_DNA"/>
</dbReference>
<feature type="binding site" evidence="13">
    <location>
        <position position="12"/>
    </location>
    <ligand>
        <name>NADPH</name>
        <dbReference type="ChEBI" id="CHEBI:57783"/>
    </ligand>
</feature>
<dbReference type="Pfam" id="PF13288">
    <property type="entry name" value="DXPR_C"/>
    <property type="match status" value="1"/>
</dbReference>
<dbReference type="InterPro" id="IPR013512">
    <property type="entry name" value="DXP_reductoisomerase_N"/>
</dbReference>
<sequence>MRRITVLGATGSIGQNTLDVVARHPDDFQVFALTAHSQVKAMAELCCKHAPQFAVMGSQDSASELKELLGSKLSTQVIYGELALAEVSSASEVDVVMAAIVGAAGLSPTLAAIDAGKDVLLANKEALVMSGQLFIDHAQRSGAKIIPVDSEHNAIFQCLPQSAQQQVGTMSLTEHGIQYLLLTGSGGPFRDLPIAELVQQTPNSACKHPNWSMGRKISVDSATMLNKGLEYIEARWLFNCSREQLKVVIHPQSVIHSMVQYTDGSVLAQMGEPDMRTPIAHSLGYPERLESGVSGLDFTQISQLTFKQPEAQRYPCLQLAIEACWEGQWATTALNAANEVAVAAFLQEQVGFTDISKVCDSVLQSIQADEADSLETLLAIDKQARLAANKWLQEYAQ</sequence>
<feature type="binding site" evidence="13">
    <location>
        <position position="149"/>
    </location>
    <ligand>
        <name>Mn(2+)</name>
        <dbReference type="ChEBI" id="CHEBI:29035"/>
    </ligand>
</feature>
<keyword evidence="5 13" id="KW-0479">Metal-binding</keyword>
<evidence type="ECO:0000259" key="15">
    <source>
        <dbReference type="Pfam" id="PF08436"/>
    </source>
</evidence>
<reference evidence="18" key="1">
    <citation type="journal article" date="2018" name="Front. Microbiol.">
        <title>Genome-Based Analysis Reveals the Taxonomy and Diversity of the Family Idiomarinaceae.</title>
        <authorList>
            <person name="Liu Y."/>
            <person name="Lai Q."/>
            <person name="Shao Z."/>
        </authorList>
    </citation>
    <scope>NUCLEOTIDE SEQUENCE [LARGE SCALE GENOMIC DNA]</scope>
    <source>
        <strain evidence="18">R22</strain>
    </source>
</reference>
<dbReference type="PANTHER" id="PTHR30525:SF0">
    <property type="entry name" value="1-DEOXY-D-XYLULOSE 5-PHOSPHATE REDUCTOISOMERASE, CHLOROPLASTIC"/>
    <property type="match status" value="1"/>
</dbReference>
<dbReference type="UniPathway" id="UPA00056">
    <property type="reaction ID" value="UER00092"/>
</dbReference>
<feature type="binding site" evidence="13">
    <location>
        <position position="150"/>
    </location>
    <ligand>
        <name>1-deoxy-D-xylulose 5-phosphate</name>
        <dbReference type="ChEBI" id="CHEBI:57792"/>
    </ligand>
</feature>
<dbReference type="OrthoDB" id="9806546at2"/>
<dbReference type="GO" id="GO:0070402">
    <property type="term" value="F:NADPH binding"/>
    <property type="evidence" value="ECO:0007669"/>
    <property type="project" value="InterPro"/>
</dbReference>
<evidence type="ECO:0000256" key="8">
    <source>
        <dbReference type="ARBA" id="ARBA00023211"/>
    </source>
</evidence>
<dbReference type="PANTHER" id="PTHR30525">
    <property type="entry name" value="1-DEOXY-D-XYLULOSE 5-PHOSPHATE REDUCTOISOMERASE"/>
    <property type="match status" value="1"/>
</dbReference>
<feature type="binding site" evidence="13">
    <location>
        <position position="208"/>
    </location>
    <ligand>
        <name>1-deoxy-D-xylulose 5-phosphate</name>
        <dbReference type="ChEBI" id="CHEBI:57792"/>
    </ligand>
</feature>
<comment type="catalytic activity">
    <reaction evidence="10">
        <text>2-C-methyl-D-erythritol 4-phosphate + NADP(+) = 1-deoxy-D-xylulose 5-phosphate + NADPH + H(+)</text>
        <dbReference type="Rhea" id="RHEA:13717"/>
        <dbReference type="ChEBI" id="CHEBI:15378"/>
        <dbReference type="ChEBI" id="CHEBI:57783"/>
        <dbReference type="ChEBI" id="CHEBI:57792"/>
        <dbReference type="ChEBI" id="CHEBI:58262"/>
        <dbReference type="ChEBI" id="CHEBI:58349"/>
        <dbReference type="EC" id="1.1.1.267"/>
    </reaction>
    <physiologicalReaction direction="right-to-left" evidence="10">
        <dbReference type="Rhea" id="RHEA:13719"/>
    </physiologicalReaction>
</comment>
<evidence type="ECO:0000256" key="4">
    <source>
        <dbReference type="ARBA" id="ARBA00012366"/>
    </source>
</evidence>
<evidence type="ECO:0000256" key="5">
    <source>
        <dbReference type="ARBA" id="ARBA00022723"/>
    </source>
</evidence>
<dbReference type="InterPro" id="IPR026877">
    <property type="entry name" value="DXPR_C"/>
</dbReference>
<keyword evidence="18" id="KW-1185">Reference proteome</keyword>
<dbReference type="InterPro" id="IPR036169">
    <property type="entry name" value="DXPR_C_sf"/>
</dbReference>
<comment type="pathway">
    <text evidence="2 13">Isoprenoid biosynthesis; isopentenyl diphosphate biosynthesis via DXP pathway; isopentenyl diphosphate from 1-deoxy-D-xylulose 5-phosphate: step 1/6.</text>
</comment>
<name>A0A432YYU2_9GAMM</name>
<feature type="domain" description="DXP reductoisomerase C-terminal" evidence="16">
    <location>
        <begin position="270"/>
        <end position="385"/>
    </location>
</feature>
<feature type="binding site" evidence="13">
    <location>
        <position position="226"/>
    </location>
    <ligand>
        <name>1-deoxy-D-xylulose 5-phosphate</name>
        <dbReference type="ChEBI" id="CHEBI:57792"/>
    </ligand>
</feature>
<feature type="domain" description="1-deoxy-D-xylulose 5-phosphate reductoisomerase C-terminal" evidence="15">
    <location>
        <begin position="145"/>
        <end position="238"/>
    </location>
</feature>
<dbReference type="InterPro" id="IPR036291">
    <property type="entry name" value="NAD(P)-bd_dom_sf"/>
</dbReference>
<dbReference type="AlphaFoldDB" id="A0A432YYU2"/>
<feature type="binding site" evidence="13">
    <location>
        <position position="151"/>
    </location>
    <ligand>
        <name>Mn(2+)</name>
        <dbReference type="ChEBI" id="CHEBI:29035"/>
    </ligand>
</feature>
<dbReference type="InterPro" id="IPR003821">
    <property type="entry name" value="DXP_reductoisomerase"/>
</dbReference>
<keyword evidence="6 13" id="KW-0521">NADP</keyword>
<evidence type="ECO:0000256" key="11">
    <source>
        <dbReference type="ARBA" id="ARBA00054845"/>
    </source>
</evidence>
<dbReference type="PIRSF" id="PIRSF006205">
    <property type="entry name" value="Dxp_reductismrs"/>
    <property type="match status" value="1"/>
</dbReference>
<dbReference type="Gene3D" id="1.10.1740.10">
    <property type="match status" value="1"/>
</dbReference>
<gene>
    <name evidence="13" type="primary">dxr</name>
    <name evidence="17" type="ORF">CWI78_07710</name>
</gene>
<dbReference type="GO" id="GO:0030145">
    <property type="term" value="F:manganese ion binding"/>
    <property type="evidence" value="ECO:0007669"/>
    <property type="project" value="TreeGrafter"/>
</dbReference>
<comment type="cofactor">
    <cofactor evidence="13">
        <name>Mg(2+)</name>
        <dbReference type="ChEBI" id="CHEBI:18420"/>
    </cofactor>
    <cofactor evidence="13">
        <name>Mn(2+)</name>
        <dbReference type="ChEBI" id="CHEBI:29035"/>
    </cofactor>
</comment>
<feature type="binding site" evidence="13">
    <location>
        <position position="11"/>
    </location>
    <ligand>
        <name>NADPH</name>
        <dbReference type="ChEBI" id="CHEBI:57783"/>
    </ligand>
</feature>
<dbReference type="FunFam" id="1.10.1740.10:FF:000004">
    <property type="entry name" value="1-deoxy-D-xylulose 5-phosphate reductoisomerase"/>
    <property type="match status" value="1"/>
</dbReference>
<dbReference type="GO" id="GO:0030604">
    <property type="term" value="F:1-deoxy-D-xylulose-5-phosphate reductoisomerase activity"/>
    <property type="evidence" value="ECO:0007669"/>
    <property type="project" value="UniProtKB-UniRule"/>
</dbReference>
<dbReference type="NCBIfam" id="NF003938">
    <property type="entry name" value="PRK05447.1-1"/>
    <property type="match status" value="1"/>
</dbReference>
<evidence type="ECO:0000256" key="12">
    <source>
        <dbReference type="ARBA" id="ARBA00071224"/>
    </source>
</evidence>
<dbReference type="RefSeq" id="WP_126781865.1">
    <property type="nucleotide sequence ID" value="NZ_PIQC01000005.1"/>
</dbReference>
<feature type="binding site" evidence="13">
    <location>
        <position position="185"/>
    </location>
    <ligand>
        <name>1-deoxy-D-xylulose 5-phosphate</name>
        <dbReference type="ChEBI" id="CHEBI:57792"/>
    </ligand>
</feature>
<evidence type="ECO:0000256" key="6">
    <source>
        <dbReference type="ARBA" id="ARBA00022857"/>
    </source>
</evidence>
<keyword evidence="7 13" id="KW-0560">Oxidoreductase</keyword>
<feature type="binding site" evidence="13">
    <location>
        <position position="230"/>
    </location>
    <ligand>
        <name>1-deoxy-D-xylulose 5-phosphate</name>
        <dbReference type="ChEBI" id="CHEBI:57792"/>
    </ligand>
</feature>
<comment type="caution">
    <text evidence="17">The sequence shown here is derived from an EMBL/GenBank/DDBJ whole genome shotgun (WGS) entry which is preliminary data.</text>
</comment>
<comment type="similarity">
    <text evidence="3 13">Belongs to the DXR family.</text>
</comment>
<feature type="binding site" evidence="13">
    <location>
        <position position="214"/>
    </location>
    <ligand>
        <name>NADPH</name>
        <dbReference type="ChEBI" id="CHEBI:57783"/>
    </ligand>
</feature>
<dbReference type="Pfam" id="PF08436">
    <property type="entry name" value="DXP_redisom_C"/>
    <property type="match status" value="1"/>
</dbReference>
<feature type="binding site" evidence="13">
    <location>
        <position position="151"/>
    </location>
    <ligand>
        <name>1-deoxy-D-xylulose 5-phosphate</name>
        <dbReference type="ChEBI" id="CHEBI:57792"/>
    </ligand>
</feature>
<dbReference type="EC" id="1.1.1.267" evidence="4 13"/>
<dbReference type="Proteomes" id="UP000288058">
    <property type="component" value="Unassembled WGS sequence"/>
</dbReference>
<comment type="function">
    <text evidence="11 13">Catalyzes the NADPH-dependent rearrangement and reduction of 1-deoxy-D-xylulose-5-phosphate (DXP) to 2-C-methyl-D-erythritol 4-phosphate (MEP).</text>
</comment>
<evidence type="ECO:0000256" key="3">
    <source>
        <dbReference type="ARBA" id="ARBA00006825"/>
    </source>
</evidence>
<feature type="binding site" evidence="13">
    <location>
        <position position="227"/>
    </location>
    <ligand>
        <name>1-deoxy-D-xylulose 5-phosphate</name>
        <dbReference type="ChEBI" id="CHEBI:57792"/>
    </ligand>
</feature>
<dbReference type="NCBIfam" id="NF009114">
    <property type="entry name" value="PRK12464.1"/>
    <property type="match status" value="1"/>
</dbReference>
<dbReference type="InterPro" id="IPR013644">
    <property type="entry name" value="DXP_reductoisomerase_C"/>
</dbReference>
<evidence type="ECO:0000256" key="9">
    <source>
        <dbReference type="ARBA" id="ARBA00023229"/>
    </source>
</evidence>
<feature type="binding site" evidence="13">
    <location>
        <position position="230"/>
    </location>
    <ligand>
        <name>Mn(2+)</name>
        <dbReference type="ChEBI" id="CHEBI:29035"/>
    </ligand>
</feature>
<dbReference type="GO" id="GO:0051484">
    <property type="term" value="P:isopentenyl diphosphate biosynthetic process, methylerythritol 4-phosphate pathway involved in terpenoid biosynthetic process"/>
    <property type="evidence" value="ECO:0007669"/>
    <property type="project" value="UniProtKB-ARBA"/>
</dbReference>
<dbReference type="SUPFAM" id="SSF55347">
    <property type="entry name" value="Glyceraldehyde-3-phosphate dehydrogenase-like, C-terminal domain"/>
    <property type="match status" value="1"/>
</dbReference>
<organism evidence="17 18">
    <name type="scientific">Idiomarina ramblicola</name>
    <dbReference type="NCBI Taxonomy" id="263724"/>
    <lineage>
        <taxon>Bacteria</taxon>
        <taxon>Pseudomonadati</taxon>
        <taxon>Pseudomonadota</taxon>
        <taxon>Gammaproteobacteria</taxon>
        <taxon>Alteromonadales</taxon>
        <taxon>Idiomarinaceae</taxon>
        <taxon>Idiomarina</taxon>
    </lineage>
</organism>
<evidence type="ECO:0000256" key="2">
    <source>
        <dbReference type="ARBA" id="ARBA00005094"/>
    </source>
</evidence>
<feature type="binding site" evidence="13">
    <location>
        <position position="123"/>
    </location>
    <ligand>
        <name>NADPH</name>
        <dbReference type="ChEBI" id="CHEBI:57783"/>
    </ligand>
</feature>
<comment type="caution">
    <text evidence="13">Lacks conserved residue(s) required for the propagation of feature annotation.</text>
</comment>
<dbReference type="Gene3D" id="3.40.50.720">
    <property type="entry name" value="NAD(P)-binding Rossmann-like Domain"/>
    <property type="match status" value="1"/>
</dbReference>
<evidence type="ECO:0000313" key="17">
    <source>
        <dbReference type="EMBL" id="RUO68793.1"/>
    </source>
</evidence>
<evidence type="ECO:0000256" key="1">
    <source>
        <dbReference type="ARBA" id="ARBA00001941"/>
    </source>
</evidence>
<keyword evidence="13" id="KW-0460">Magnesium</keyword>
<evidence type="ECO:0000256" key="13">
    <source>
        <dbReference type="HAMAP-Rule" id="MF_00183"/>
    </source>
</evidence>
<dbReference type="GO" id="GO:0016853">
    <property type="term" value="F:isomerase activity"/>
    <property type="evidence" value="ECO:0007669"/>
    <property type="project" value="UniProtKB-KW"/>
</dbReference>
<evidence type="ECO:0000259" key="14">
    <source>
        <dbReference type="Pfam" id="PF02670"/>
    </source>
</evidence>
<evidence type="ECO:0000256" key="10">
    <source>
        <dbReference type="ARBA" id="ARBA00048543"/>
    </source>
</evidence>
<comment type="cofactor">
    <cofactor evidence="1">
        <name>Co(2+)</name>
        <dbReference type="ChEBI" id="CHEBI:48828"/>
    </cofactor>
</comment>
<dbReference type="SUPFAM" id="SSF51735">
    <property type="entry name" value="NAD(P)-binding Rossmann-fold domains"/>
    <property type="match status" value="1"/>
</dbReference>
<keyword evidence="9 13" id="KW-0414">Isoprene biosynthesis</keyword>
<evidence type="ECO:0000313" key="18">
    <source>
        <dbReference type="Proteomes" id="UP000288058"/>
    </source>
</evidence>
<dbReference type="HAMAP" id="MF_00183">
    <property type="entry name" value="DXP_reductoisom"/>
    <property type="match status" value="1"/>
</dbReference>
<proteinExistence type="inferred from homology"/>
<feature type="binding site" evidence="13">
    <location>
        <position position="10"/>
    </location>
    <ligand>
        <name>NADPH</name>
        <dbReference type="ChEBI" id="CHEBI:57783"/>
    </ligand>
</feature>
<feature type="binding site" evidence="13">
    <location>
        <position position="125"/>
    </location>
    <ligand>
        <name>NADPH</name>
        <dbReference type="ChEBI" id="CHEBI:57783"/>
    </ligand>
</feature>
<feature type="binding site" evidence="13">
    <location>
        <position position="124"/>
    </location>
    <ligand>
        <name>1-deoxy-D-xylulose 5-phosphate</name>
        <dbReference type="ChEBI" id="CHEBI:57792"/>
    </ligand>
</feature>
<protein>
    <recommendedName>
        <fullName evidence="12 13">1-deoxy-D-xylulose 5-phosphate reductoisomerase</fullName>
        <shortName evidence="13">DXP reductoisomerase</shortName>
        <ecNumber evidence="4 13">1.1.1.267</ecNumber>
    </recommendedName>
    <alternativeName>
        <fullName evidence="13">1-deoxyxylulose-5-phosphate reductoisomerase</fullName>
    </alternativeName>
    <alternativeName>
        <fullName evidence="13">2-C-methyl-D-erythritol 4-phosphate synthase</fullName>
    </alternativeName>
</protein>
<keyword evidence="8 13" id="KW-0464">Manganese</keyword>